<protein>
    <recommendedName>
        <fullName evidence="1">T6SS Phospholipase effector Tle1-like catalytic domain-containing protein</fullName>
    </recommendedName>
</protein>
<reference evidence="2" key="1">
    <citation type="submission" date="2022-07" db="EMBL/GenBank/DDBJ databases">
        <title>Genome Sequence of Xylaria arbuscula.</title>
        <authorList>
            <person name="Buettner E."/>
        </authorList>
    </citation>
    <scope>NUCLEOTIDE SEQUENCE</scope>
    <source>
        <strain evidence="2">VT107</strain>
    </source>
</reference>
<sequence>MPSSPMKPIIQAVRKRLFIFCDGTWQDSVNKARPLTNVATLARCLDNVAEDGYLQVSYYDNGVGDRYNPLDNVIDGATGRGISAKIRNAYTFLSHNYNFEHKDDEIILVGFSRGAFAVQCLASFISQTGLLNKHCLYYLRGLFTIWANQHLPTARDMLAKYVKMLSRPIGVYDGEPLVSEKVLMKKVQIKACVVWDTVSSLGYRFTRLRPFSSVGSVIPAAVDHALHILAVDEHRSQFNPQIWIRKEKPETAVKQCWFLGSHSDVGGNGDAALGAITLIWVVGQLQKISRTNFNQDEIKRHLRHRCLNWDVKTTFCGRRLKQNLAFSRLSSSGYATKSSPLWWLLGHTPRRLENAIRHQDPRLDIETFIHYTVRLSMIQDPTVCQRLRKWHTKEHNGSISWVHNSKKLPEEKIDGDETFETTILRIWSMDDLPKIGTDRSRFATELHAIVHDLREESHNGFGRFAPALHRGLIFENGCLSLGSMYNTN</sequence>
<dbReference type="PANTHER" id="PTHR33840">
    <property type="match status" value="1"/>
</dbReference>
<dbReference type="Pfam" id="PF09994">
    <property type="entry name" value="T6SS_Tle1-like_cat"/>
    <property type="match status" value="1"/>
</dbReference>
<accession>A0A9W8NJR0</accession>
<organism evidence="2 3">
    <name type="scientific">Xylaria arbuscula</name>
    <dbReference type="NCBI Taxonomy" id="114810"/>
    <lineage>
        <taxon>Eukaryota</taxon>
        <taxon>Fungi</taxon>
        <taxon>Dikarya</taxon>
        <taxon>Ascomycota</taxon>
        <taxon>Pezizomycotina</taxon>
        <taxon>Sordariomycetes</taxon>
        <taxon>Xylariomycetidae</taxon>
        <taxon>Xylariales</taxon>
        <taxon>Xylariaceae</taxon>
        <taxon>Xylaria</taxon>
    </lineage>
</organism>
<dbReference type="Proteomes" id="UP001148614">
    <property type="component" value="Unassembled WGS sequence"/>
</dbReference>
<proteinExistence type="predicted"/>
<dbReference type="InterPro" id="IPR018712">
    <property type="entry name" value="Tle1-like_cat"/>
</dbReference>
<name>A0A9W8NJR0_9PEZI</name>
<comment type="caution">
    <text evidence="2">The sequence shown here is derived from an EMBL/GenBank/DDBJ whole genome shotgun (WGS) entry which is preliminary data.</text>
</comment>
<dbReference type="PANTHER" id="PTHR33840:SF1">
    <property type="entry name" value="TLE1 PHOSPHOLIPASE DOMAIN-CONTAINING PROTEIN"/>
    <property type="match status" value="1"/>
</dbReference>
<dbReference type="AlphaFoldDB" id="A0A9W8NJR0"/>
<dbReference type="EMBL" id="JANPWZ010000310">
    <property type="protein sequence ID" value="KAJ3577782.1"/>
    <property type="molecule type" value="Genomic_DNA"/>
</dbReference>
<evidence type="ECO:0000313" key="3">
    <source>
        <dbReference type="Proteomes" id="UP001148614"/>
    </source>
</evidence>
<keyword evidence="3" id="KW-1185">Reference proteome</keyword>
<evidence type="ECO:0000259" key="1">
    <source>
        <dbReference type="Pfam" id="PF09994"/>
    </source>
</evidence>
<dbReference type="VEuPathDB" id="FungiDB:F4678DRAFT_268235"/>
<evidence type="ECO:0000313" key="2">
    <source>
        <dbReference type="EMBL" id="KAJ3577782.1"/>
    </source>
</evidence>
<gene>
    <name evidence="2" type="ORF">NPX13_g2783</name>
</gene>
<feature type="domain" description="T6SS Phospholipase effector Tle1-like catalytic" evidence="1">
    <location>
        <begin position="15"/>
        <end position="283"/>
    </location>
</feature>